<dbReference type="SUPFAM" id="SSF110296">
    <property type="entry name" value="Oligoxyloglucan reducing end-specific cellobiohydrolase"/>
    <property type="match status" value="1"/>
</dbReference>
<accession>A0A377GDC7</accession>
<sequence>MKPYHIKFIGLAVFLNSTISFALPFNIVPRGKLPTTVFKGESVDAAYTVTNSTRTTRANNFVKWLPPNVKQVTDPTDPTVCGSTFTLGPNGSINQSCTLKLSVSGEVNRADPNPQHHLFICFPGGKTCAGPTPENSLNVTVDNNGPGQTTISLAVGAYGTNATAYPLVYLSSNNGMTWPKAVLPSITGIENYQSLLFGVACTGKYCTAVGNYFTNDDITQPISYSSKDRGTTWSAVKVLSIAGIPATHNDNRIVAVSCASSNCTAVGYSSNSNGNPVPLTYSSSDYGTTWSKPNLLSLAGLPSSNQGARLGSVSCSGTNCTAVGFYNDSLGLRQPVSYYSMNNGVTWSSAIRPSTSALPVGYQGEAKLTGVSCLGTKCSAIGEVPDPADPAITLPISYTSNDAGHSWSQASVLSITNLPPGNEGAILNGVSCAGTRCVAVGLTRTPAPSSLPVYYTSSNNGVTWSGASMFSTSALPAGFDSAGLISVSCIGANCSAVGSYDDASNNGFPLTYFSADNGVTWTTVLPSISSISGALSAGLFGVGGSESGNLQT</sequence>
<dbReference type="CDD" id="cd15482">
    <property type="entry name" value="Sialidase_non-viral"/>
    <property type="match status" value="1"/>
</dbReference>
<dbReference type="STRING" id="1094715.GCA_000236165_02924"/>
<dbReference type="RefSeq" id="WP_019350243.1">
    <property type="nucleotide sequence ID" value="NZ_UGGT01000001.1"/>
</dbReference>
<dbReference type="SUPFAM" id="SSF50939">
    <property type="entry name" value="Sialidases"/>
    <property type="match status" value="1"/>
</dbReference>
<dbReference type="GeneID" id="93293827"/>
<dbReference type="EMBL" id="UGGT01000001">
    <property type="protein sequence ID" value="STO22837.1"/>
    <property type="molecule type" value="Genomic_DNA"/>
</dbReference>
<keyword evidence="2" id="KW-1185">Reference proteome</keyword>
<dbReference type="OrthoDB" id="9787204at2"/>
<dbReference type="Proteomes" id="UP000254554">
    <property type="component" value="Unassembled WGS sequence"/>
</dbReference>
<reference evidence="1 2" key="1">
    <citation type="submission" date="2018-06" db="EMBL/GenBank/DDBJ databases">
        <authorList>
            <consortium name="Pathogen Informatics"/>
            <person name="Doyle S."/>
        </authorList>
    </citation>
    <scope>NUCLEOTIDE SEQUENCE [LARGE SCALE GENOMIC DNA]</scope>
    <source>
        <strain evidence="1 2">NCTC11370</strain>
    </source>
</reference>
<dbReference type="InterPro" id="IPR036278">
    <property type="entry name" value="Sialidase_sf"/>
</dbReference>
<proteinExistence type="predicted"/>
<evidence type="ECO:0000313" key="2">
    <source>
        <dbReference type="Proteomes" id="UP000254554"/>
    </source>
</evidence>
<dbReference type="Gene3D" id="2.120.10.10">
    <property type="match status" value="2"/>
</dbReference>
<organism evidence="1 2">
    <name type="scientific">Fluoribacter dumoffii</name>
    <dbReference type="NCBI Taxonomy" id="463"/>
    <lineage>
        <taxon>Bacteria</taxon>
        <taxon>Pseudomonadati</taxon>
        <taxon>Pseudomonadota</taxon>
        <taxon>Gammaproteobacteria</taxon>
        <taxon>Legionellales</taxon>
        <taxon>Legionellaceae</taxon>
        <taxon>Fluoribacter</taxon>
    </lineage>
</organism>
<gene>
    <name evidence="1" type="ORF">NCTC11370_02939</name>
</gene>
<name>A0A377GDC7_9GAMM</name>
<evidence type="ECO:0000313" key="1">
    <source>
        <dbReference type="EMBL" id="STO22837.1"/>
    </source>
</evidence>
<protein>
    <submittedName>
        <fullName evidence="1">Predicted neuraminidase (Sialidase)</fullName>
    </submittedName>
</protein>
<dbReference type="AlphaFoldDB" id="A0A377GDC7"/>